<dbReference type="RefSeq" id="WP_277899499.1">
    <property type="nucleotide sequence ID" value="NZ_JAPMUA010000002.1"/>
</dbReference>
<dbReference type="Proteomes" id="UP001153642">
    <property type="component" value="Unassembled WGS sequence"/>
</dbReference>
<gene>
    <name evidence="5" type="ORF">OSR52_05060</name>
</gene>
<dbReference type="Gene3D" id="1.10.10.60">
    <property type="entry name" value="Homeodomain-like"/>
    <property type="match status" value="2"/>
</dbReference>
<evidence type="ECO:0000313" key="5">
    <source>
        <dbReference type="EMBL" id="MDG3585230.1"/>
    </source>
</evidence>
<dbReference type="Pfam" id="PF12833">
    <property type="entry name" value="HTH_18"/>
    <property type="match status" value="1"/>
</dbReference>
<dbReference type="InterPro" id="IPR020449">
    <property type="entry name" value="Tscrpt_reg_AraC-type_HTH"/>
</dbReference>
<evidence type="ECO:0000259" key="4">
    <source>
        <dbReference type="PROSITE" id="PS01124"/>
    </source>
</evidence>
<keyword evidence="6" id="KW-1185">Reference proteome</keyword>
<dbReference type="PRINTS" id="PR00032">
    <property type="entry name" value="HTHARAC"/>
</dbReference>
<comment type="caution">
    <text evidence="5">The sequence shown here is derived from an EMBL/GenBank/DDBJ whole genome shotgun (WGS) entry which is preliminary data.</text>
</comment>
<sequence>MKSIKVQSLPIDEVIKDIANLFQTNYSEYCGEYAVEIPETFGNGTIKGFNFSRGLGIVFYDCEFLEDFEFQFVVDNVHPVKFLFCTSGAVDHRFENSNKLNRISKFQNAIVANKGRKGHVLKFKANTRACLNSVEIIRSEFKERLDCDFKNLDKNILKLFRDQEGSNSFYYEGFYSLVIANLFKEIDAFSQERFLWNLYMEGKSYLILVQQIMQYKDDLQEGKNRTILRQSDIELIEKSAKYIYKNLEELGTIHEIATTVGVSAGKLQSGFKELFGVTVNDYIINSRLKVAAILLAETDYSLSEIQDKIGLSSKSYFSKIFKEFYGISPSMFRQENKKKILEKRQK</sequence>
<proteinExistence type="predicted"/>
<evidence type="ECO:0000256" key="3">
    <source>
        <dbReference type="ARBA" id="ARBA00023163"/>
    </source>
</evidence>
<reference evidence="5" key="1">
    <citation type="submission" date="2022-11" db="EMBL/GenBank/DDBJ databases">
        <title>High-quality draft genome sequence of Galbibacter sp. strain CMA-7.</title>
        <authorList>
            <person name="Wei L."/>
            <person name="Dong C."/>
            <person name="Shao Z."/>
        </authorList>
    </citation>
    <scope>NUCLEOTIDE SEQUENCE</scope>
    <source>
        <strain evidence="5">CMA-7</strain>
    </source>
</reference>
<evidence type="ECO:0000313" key="6">
    <source>
        <dbReference type="Proteomes" id="UP001153642"/>
    </source>
</evidence>
<protein>
    <submittedName>
        <fullName evidence="5">AraC family transcriptional regulator</fullName>
    </submittedName>
</protein>
<dbReference type="EMBL" id="JAPMUA010000002">
    <property type="protein sequence ID" value="MDG3585230.1"/>
    <property type="molecule type" value="Genomic_DNA"/>
</dbReference>
<evidence type="ECO:0000256" key="2">
    <source>
        <dbReference type="ARBA" id="ARBA00023125"/>
    </source>
</evidence>
<dbReference type="SUPFAM" id="SSF46689">
    <property type="entry name" value="Homeodomain-like"/>
    <property type="match status" value="2"/>
</dbReference>
<accession>A0ABT6FPN5</accession>
<dbReference type="SMART" id="SM00342">
    <property type="entry name" value="HTH_ARAC"/>
    <property type="match status" value="1"/>
</dbReference>
<feature type="domain" description="HTH araC/xylS-type" evidence="4">
    <location>
        <begin position="237"/>
        <end position="335"/>
    </location>
</feature>
<keyword evidence="1" id="KW-0805">Transcription regulation</keyword>
<dbReference type="PANTHER" id="PTHR47893:SF1">
    <property type="entry name" value="REGULATORY PROTEIN PCHR"/>
    <property type="match status" value="1"/>
</dbReference>
<keyword evidence="3" id="KW-0804">Transcription</keyword>
<evidence type="ECO:0000256" key="1">
    <source>
        <dbReference type="ARBA" id="ARBA00023015"/>
    </source>
</evidence>
<dbReference type="InterPro" id="IPR018060">
    <property type="entry name" value="HTH_AraC"/>
</dbReference>
<dbReference type="PROSITE" id="PS01124">
    <property type="entry name" value="HTH_ARAC_FAMILY_2"/>
    <property type="match status" value="1"/>
</dbReference>
<dbReference type="PANTHER" id="PTHR47893">
    <property type="entry name" value="REGULATORY PROTEIN PCHR"/>
    <property type="match status" value="1"/>
</dbReference>
<keyword evidence="2" id="KW-0238">DNA-binding</keyword>
<name>A0ABT6FPN5_9FLAO</name>
<organism evidence="5 6">
    <name type="scientific">Galbibacter pacificus</name>
    <dbReference type="NCBI Taxonomy" id="2996052"/>
    <lineage>
        <taxon>Bacteria</taxon>
        <taxon>Pseudomonadati</taxon>
        <taxon>Bacteroidota</taxon>
        <taxon>Flavobacteriia</taxon>
        <taxon>Flavobacteriales</taxon>
        <taxon>Flavobacteriaceae</taxon>
        <taxon>Galbibacter</taxon>
    </lineage>
</organism>
<dbReference type="InterPro" id="IPR009057">
    <property type="entry name" value="Homeodomain-like_sf"/>
</dbReference>
<dbReference type="InterPro" id="IPR053142">
    <property type="entry name" value="PchR_regulatory_protein"/>
</dbReference>